<proteinExistence type="predicted"/>
<keyword evidence="5" id="KW-1185">Reference proteome</keyword>
<evidence type="ECO:0000259" key="3">
    <source>
        <dbReference type="Pfam" id="PF07734"/>
    </source>
</evidence>
<dbReference type="PANTHER" id="PTHR31672:SF13">
    <property type="entry name" value="F-BOX PROTEIN CPR30-LIKE"/>
    <property type="match status" value="1"/>
</dbReference>
<dbReference type="KEGG" id="eus:EUTSA_v10021953mg"/>
<dbReference type="PANTHER" id="PTHR31672">
    <property type="entry name" value="BNACNNG10540D PROTEIN"/>
    <property type="match status" value="1"/>
</dbReference>
<feature type="domain" description="F-box" evidence="2">
    <location>
        <begin position="90"/>
        <end position="121"/>
    </location>
</feature>
<dbReference type="InterPro" id="IPR006527">
    <property type="entry name" value="F-box-assoc_dom_typ1"/>
</dbReference>
<organism evidence="4 5">
    <name type="scientific">Eutrema salsugineum</name>
    <name type="common">Saltwater cress</name>
    <name type="synonym">Sisymbrium salsugineum</name>
    <dbReference type="NCBI Taxonomy" id="72664"/>
    <lineage>
        <taxon>Eukaryota</taxon>
        <taxon>Viridiplantae</taxon>
        <taxon>Streptophyta</taxon>
        <taxon>Embryophyta</taxon>
        <taxon>Tracheophyta</taxon>
        <taxon>Spermatophyta</taxon>
        <taxon>Magnoliopsida</taxon>
        <taxon>eudicotyledons</taxon>
        <taxon>Gunneridae</taxon>
        <taxon>Pentapetalae</taxon>
        <taxon>rosids</taxon>
        <taxon>malvids</taxon>
        <taxon>Brassicales</taxon>
        <taxon>Brassicaceae</taxon>
        <taxon>Eutremeae</taxon>
        <taxon>Eutrema</taxon>
    </lineage>
</organism>
<dbReference type="SUPFAM" id="SSF81383">
    <property type="entry name" value="F-box domain"/>
    <property type="match status" value="1"/>
</dbReference>
<evidence type="ECO:0008006" key="6">
    <source>
        <dbReference type="Google" id="ProtNLM"/>
    </source>
</evidence>
<dbReference type="InterPro" id="IPR050796">
    <property type="entry name" value="SCF_F-box_component"/>
</dbReference>
<dbReference type="NCBIfam" id="TIGR01640">
    <property type="entry name" value="F_box_assoc_1"/>
    <property type="match status" value="1"/>
</dbReference>
<dbReference type="InterPro" id="IPR017451">
    <property type="entry name" value="F-box-assoc_interact_dom"/>
</dbReference>
<dbReference type="Pfam" id="PF00646">
    <property type="entry name" value="F-box"/>
    <property type="match status" value="1"/>
</dbReference>
<dbReference type="InterPro" id="IPR001810">
    <property type="entry name" value="F-box_dom"/>
</dbReference>
<dbReference type="EMBL" id="KI517408">
    <property type="protein sequence ID" value="ESQ47537.1"/>
    <property type="molecule type" value="Genomic_DNA"/>
</dbReference>
<dbReference type="Pfam" id="PF07734">
    <property type="entry name" value="FBA_1"/>
    <property type="match status" value="1"/>
</dbReference>
<feature type="compositionally biased region" description="Basic residues" evidence="1">
    <location>
        <begin position="18"/>
        <end position="33"/>
    </location>
</feature>
<name>V4LYF2_EUTSA</name>
<reference evidence="4 5" key="1">
    <citation type="journal article" date="2013" name="Front. Plant Sci.">
        <title>The Reference Genome of the Halophytic Plant Eutrema salsugineum.</title>
        <authorList>
            <person name="Yang R."/>
            <person name="Jarvis D.E."/>
            <person name="Chen H."/>
            <person name="Beilstein M.A."/>
            <person name="Grimwood J."/>
            <person name="Jenkins J."/>
            <person name="Shu S."/>
            <person name="Prochnik S."/>
            <person name="Xin M."/>
            <person name="Ma C."/>
            <person name="Schmutz J."/>
            <person name="Wing R.A."/>
            <person name="Mitchell-Olds T."/>
            <person name="Schumaker K.S."/>
            <person name="Wang X."/>
        </authorList>
    </citation>
    <scope>NUCLEOTIDE SEQUENCE [LARGE SCALE GENOMIC DNA]</scope>
</reference>
<gene>
    <name evidence="4" type="ORF">EUTSA_v10021953mg</name>
</gene>
<sequence length="442" mass="50023">MSLILPLITLAPKEKKVRERRRSSSPPPRRRSRAAAGGGSRRRLPREEGALACLHLLRSCLIRLPLLVLLNLRSAFRPSSYGVLEKPSRDVAKEILARFPAKTVARLRSTSKQWNALLKSGSFAKIHSDKAPKEESLVISLIDSRVCLVRIDFLAIHGNKVAPSVKVAPQFYLKDPFSSSSQVDIRNVFHCYGLLLCTTEDNRLVVWNPYSYKESDYYALCYDRKSAYKQYKILRVDRQDIPIKNEYKIYDFTSNSWRVLGVATDWFLALCRCGISLKGNTYWVATQAGRPHHFLLTFDYSTEMFQSLSIPHPFPYSISALSVGREEHLSLLGTGFDENNLIDVEEYPSGLQVWVTNLNESWNKSLAGMSFLEDEQNKVVMYLSPDNILNIVRGNKHILEEYLGGDSTCLSSSSVLLNYVPSLAQIQLGAPLGGRKRKAWSK</sequence>
<feature type="region of interest" description="Disordered" evidence="1">
    <location>
        <begin position="13"/>
        <end position="43"/>
    </location>
</feature>
<protein>
    <recommendedName>
        <fullName evidence="6">F-box domain-containing protein</fullName>
    </recommendedName>
</protein>
<evidence type="ECO:0000259" key="2">
    <source>
        <dbReference type="Pfam" id="PF00646"/>
    </source>
</evidence>
<feature type="domain" description="F-box associated beta-propeller type 1" evidence="3">
    <location>
        <begin position="138"/>
        <end position="426"/>
    </location>
</feature>
<dbReference type="AlphaFoldDB" id="V4LYF2"/>
<dbReference type="InterPro" id="IPR036047">
    <property type="entry name" value="F-box-like_dom_sf"/>
</dbReference>
<evidence type="ECO:0000313" key="5">
    <source>
        <dbReference type="Proteomes" id="UP000030689"/>
    </source>
</evidence>
<accession>V4LYF2</accession>
<evidence type="ECO:0000256" key="1">
    <source>
        <dbReference type="SAM" id="MobiDB-lite"/>
    </source>
</evidence>
<dbReference type="Gramene" id="ESQ47537">
    <property type="protein sequence ID" value="ESQ47537"/>
    <property type="gene ID" value="EUTSA_v10021953mg"/>
</dbReference>
<dbReference type="OMA" id="NKVVMYL"/>
<dbReference type="Proteomes" id="UP000030689">
    <property type="component" value="Unassembled WGS sequence"/>
</dbReference>
<evidence type="ECO:0000313" key="4">
    <source>
        <dbReference type="EMBL" id="ESQ47537.1"/>
    </source>
</evidence>